<organism evidence="1 2">
    <name type="scientific">Dialister micraerophilus UPII 345-E</name>
    <dbReference type="NCBI Taxonomy" id="910314"/>
    <lineage>
        <taxon>Bacteria</taxon>
        <taxon>Bacillati</taxon>
        <taxon>Bacillota</taxon>
        <taxon>Negativicutes</taxon>
        <taxon>Veillonellales</taxon>
        <taxon>Veillonellaceae</taxon>
        <taxon>Dialister</taxon>
    </lineage>
</organism>
<name>E4LAA9_9FIRM</name>
<proteinExistence type="predicted"/>
<dbReference type="EC" id="3.1.21.2" evidence="1"/>
<dbReference type="CDD" id="cd22324">
    <property type="entry name" value="Endonuclease_I"/>
    <property type="match status" value="1"/>
</dbReference>
<dbReference type="RefSeq" id="WP_007555167.1">
    <property type="nucleotide sequence ID" value="NZ_AENT01000028.1"/>
</dbReference>
<dbReference type="Pfam" id="PF05367">
    <property type="entry name" value="Phage_endo_I"/>
    <property type="match status" value="1"/>
</dbReference>
<sequence length="157" mass="18287">MRFSRYGGWSKSYDKGMRSGLEESIAEQLKNAGIKVSYENFKIKYVLPNPEHTYTPDFVLPNGVIIEAKGYFQAKDRVKHKAIKKQYPHLDIRFIFSRSTNKLNKKSKTTYAAWCEKNGFLYADKYIPDSWLKEPKKENQLGLIKKEKKGGKKKNGR</sequence>
<reference evidence="1 2" key="1">
    <citation type="submission" date="2010-11" db="EMBL/GenBank/DDBJ databases">
        <authorList>
            <person name="Durkin A.S."/>
            <person name="Madupu R."/>
            <person name="Torralba M."/>
            <person name="Gillis M."/>
            <person name="Methe B."/>
            <person name="Sutton G."/>
            <person name="Nelson K.E."/>
        </authorList>
    </citation>
    <scope>NUCLEOTIDE SEQUENCE [LARGE SCALE GENOMIC DNA]</scope>
    <source>
        <strain evidence="1 2">UPII 345-E</strain>
    </source>
</reference>
<evidence type="ECO:0000313" key="2">
    <source>
        <dbReference type="Proteomes" id="UP000004594"/>
    </source>
</evidence>
<evidence type="ECO:0000313" key="1">
    <source>
        <dbReference type="EMBL" id="EFR42302.1"/>
    </source>
</evidence>
<dbReference type="GO" id="GO:0016032">
    <property type="term" value="P:viral process"/>
    <property type="evidence" value="ECO:0007669"/>
    <property type="project" value="InterPro"/>
</dbReference>
<dbReference type="InterPro" id="IPR008029">
    <property type="entry name" value="Phage_T7_Gp3_endoDNaseI"/>
</dbReference>
<dbReference type="Proteomes" id="UP000004594">
    <property type="component" value="Unassembled WGS sequence"/>
</dbReference>
<dbReference type="eggNOG" id="ENOG5032W1T">
    <property type="taxonomic scope" value="Bacteria"/>
</dbReference>
<accession>E4LAA9</accession>
<comment type="caution">
    <text evidence="1">The sequence shown here is derived from an EMBL/GenBank/DDBJ whole genome shotgun (WGS) entry which is preliminary data.</text>
</comment>
<dbReference type="SUPFAM" id="SSF52980">
    <property type="entry name" value="Restriction endonuclease-like"/>
    <property type="match status" value="1"/>
</dbReference>
<dbReference type="AlphaFoldDB" id="E4LAA9"/>
<dbReference type="EMBL" id="AENT01000028">
    <property type="protein sequence ID" value="EFR42302.1"/>
    <property type="molecule type" value="Genomic_DNA"/>
</dbReference>
<dbReference type="GO" id="GO:0015074">
    <property type="term" value="P:DNA integration"/>
    <property type="evidence" value="ECO:0007669"/>
    <property type="project" value="InterPro"/>
</dbReference>
<protein>
    <submittedName>
        <fullName evidence="1">Endodeoxyribonuclease 1</fullName>
        <ecNumber evidence="1">3.1.21.2</ecNumber>
    </submittedName>
</protein>
<dbReference type="Gene3D" id="3.40.91.30">
    <property type="match status" value="1"/>
</dbReference>
<dbReference type="GO" id="GO:0008833">
    <property type="term" value="F:deoxyribonuclease IV (phage-T4-induced) activity"/>
    <property type="evidence" value="ECO:0007669"/>
    <property type="project" value="UniProtKB-EC"/>
</dbReference>
<keyword evidence="1" id="KW-0378">Hydrolase</keyword>
<dbReference type="InterPro" id="IPR011335">
    <property type="entry name" value="Restrct_endonuc-II-like"/>
</dbReference>
<gene>
    <name evidence="1" type="ORF">HMPREF9220_0739</name>
</gene>